<evidence type="ECO:0000313" key="1">
    <source>
        <dbReference type="EMBL" id="KAK3723146.1"/>
    </source>
</evidence>
<evidence type="ECO:0000313" key="2">
    <source>
        <dbReference type="Proteomes" id="UP001281147"/>
    </source>
</evidence>
<dbReference type="EMBL" id="JAUTXU010000010">
    <property type="protein sequence ID" value="KAK3723146.1"/>
    <property type="molecule type" value="Genomic_DNA"/>
</dbReference>
<proteinExistence type="predicted"/>
<gene>
    <name evidence="1" type="ORF">LTR37_001869</name>
</gene>
<keyword evidence="2" id="KW-1185">Reference proteome</keyword>
<protein>
    <submittedName>
        <fullName evidence="1">Uncharacterized protein</fullName>
    </submittedName>
</protein>
<reference evidence="1" key="1">
    <citation type="submission" date="2023-07" db="EMBL/GenBank/DDBJ databases">
        <title>Black Yeasts Isolated from many extreme environments.</title>
        <authorList>
            <person name="Coleine C."/>
            <person name="Stajich J.E."/>
            <person name="Selbmann L."/>
        </authorList>
    </citation>
    <scope>NUCLEOTIDE SEQUENCE</scope>
    <source>
        <strain evidence="1">CCFEE 5714</strain>
    </source>
</reference>
<comment type="caution">
    <text evidence="1">The sequence shown here is derived from an EMBL/GenBank/DDBJ whole genome shotgun (WGS) entry which is preliminary data.</text>
</comment>
<name>A0ACC3NUF4_9PEZI</name>
<sequence length="177" mass="19959">MVDYFDDGVQGSTSARRASSMLPIRRPRGGNVLDIAGENRVATYQTAKAETHREDEEDALLKQKRRQTRLFKLSDLVKWDDVGDEMDLRCRVKMLGAPSPASIHETRAKSVLPFASAKPRTTSTQRASIEIDKRGYSRRSRAQEVLFVDDKTGQQIKASMLADTYLTLLNAQEEVQK</sequence>
<organism evidence="1 2">
    <name type="scientific">Vermiconidia calcicola</name>
    <dbReference type="NCBI Taxonomy" id="1690605"/>
    <lineage>
        <taxon>Eukaryota</taxon>
        <taxon>Fungi</taxon>
        <taxon>Dikarya</taxon>
        <taxon>Ascomycota</taxon>
        <taxon>Pezizomycotina</taxon>
        <taxon>Dothideomycetes</taxon>
        <taxon>Dothideomycetidae</taxon>
        <taxon>Mycosphaerellales</taxon>
        <taxon>Extremaceae</taxon>
        <taxon>Vermiconidia</taxon>
    </lineage>
</organism>
<dbReference type="Proteomes" id="UP001281147">
    <property type="component" value="Unassembled WGS sequence"/>
</dbReference>
<accession>A0ACC3NUF4</accession>